<dbReference type="Proteomes" id="UP001177023">
    <property type="component" value="Unassembled WGS sequence"/>
</dbReference>
<feature type="region of interest" description="Disordered" evidence="1">
    <location>
        <begin position="164"/>
        <end position="225"/>
    </location>
</feature>
<accession>A0AA36CRD0</accession>
<reference evidence="2" key="1">
    <citation type="submission" date="2023-06" db="EMBL/GenBank/DDBJ databases">
        <authorList>
            <person name="Delattre M."/>
        </authorList>
    </citation>
    <scope>NUCLEOTIDE SEQUENCE</scope>
    <source>
        <strain evidence="2">AF72</strain>
    </source>
</reference>
<keyword evidence="3" id="KW-1185">Reference proteome</keyword>
<feature type="region of interest" description="Disordered" evidence="1">
    <location>
        <begin position="734"/>
        <end position="765"/>
    </location>
</feature>
<organism evidence="2 3">
    <name type="scientific">Mesorhabditis spiculigera</name>
    <dbReference type="NCBI Taxonomy" id="96644"/>
    <lineage>
        <taxon>Eukaryota</taxon>
        <taxon>Metazoa</taxon>
        <taxon>Ecdysozoa</taxon>
        <taxon>Nematoda</taxon>
        <taxon>Chromadorea</taxon>
        <taxon>Rhabditida</taxon>
        <taxon>Rhabditina</taxon>
        <taxon>Rhabditomorpha</taxon>
        <taxon>Rhabditoidea</taxon>
        <taxon>Rhabditidae</taxon>
        <taxon>Mesorhabditinae</taxon>
        <taxon>Mesorhabditis</taxon>
    </lineage>
</organism>
<comment type="caution">
    <text evidence="2">The sequence shown here is derived from an EMBL/GenBank/DDBJ whole genome shotgun (WGS) entry which is preliminary data.</text>
</comment>
<gene>
    <name evidence="2" type="ORF">MSPICULIGERA_LOCUS12242</name>
</gene>
<evidence type="ECO:0000256" key="1">
    <source>
        <dbReference type="SAM" id="MobiDB-lite"/>
    </source>
</evidence>
<dbReference type="AlphaFoldDB" id="A0AA36CRD0"/>
<evidence type="ECO:0000313" key="3">
    <source>
        <dbReference type="Proteomes" id="UP001177023"/>
    </source>
</evidence>
<feature type="non-terminal residue" evidence="2">
    <location>
        <position position="1"/>
    </location>
</feature>
<evidence type="ECO:0000313" key="2">
    <source>
        <dbReference type="EMBL" id="CAJ0573897.1"/>
    </source>
</evidence>
<protein>
    <submittedName>
        <fullName evidence="2">Uncharacterized protein</fullName>
    </submittedName>
</protein>
<proteinExistence type="predicted"/>
<dbReference type="EMBL" id="CATQJA010002625">
    <property type="protein sequence ID" value="CAJ0573897.1"/>
    <property type="molecule type" value="Genomic_DNA"/>
</dbReference>
<name>A0AA36CRD0_9BILA</name>
<feature type="region of interest" description="Disordered" evidence="1">
    <location>
        <begin position="838"/>
        <end position="860"/>
    </location>
</feature>
<sequence length="860" mass="95570">MTFRCSICRRSKKKGVPYIQLTMETARYERIIAALKARGLPIPRLPEKGWAKICREHLPEYLDNIKAMTSSVSPPSGEKIAVPIKKKSRDELLCELFDSLPPRGRLALVQMLVRLREPLPARLRKEKILVSRNAPACDPVVLTLDMLMQPENIAKAKQFSGTLVSSPEDVLRPVKAKPPPEPVIAPLSPKDEPPPPVLQPQARLKRKHSPEPAPSPSNGPLKTSGFTFRKMTAATLASTPSGGFGSPSIPRLNIPRISDTQNVPVHLTKKGGLRPDHGDVKPNLSALMKGTTTSPGTVKIPNLIRSQMCCQKRACLIGAEKCAVKRQREHEIDSKLVPSAAADEALALWGKIRDEYPDDGDEQVDNRRPDSLLHLMNIVNKRKNMMKANMGYGRPSTTHYNGSNRATTASQMVVRKQPSMNHVSPRLFDPQPGPSGHDGVLDPSAAMAIAESGRCEGCHLTLPSDIFVMHLTLLEQGLECPEVRKNDAEVNCPFPKCPAKGFASMENYCTHLKVNHQRMTAVDEEVYGDEAECQDAIDALRSVGDFDSDAGIGDSIAYRCRYTHDADDSDHEFDDCEVEHPKVRIACSAFYLSQVKYDEHDHPNYHLRYCGNHIHGKMRVIRPLRQRIRQLARFMPIPVIQKIVSAEAPDYAGTGGLLDKIRNLSPPEIAMIIQSGYCSAPDFDPNGYRLPKLGLFEALLLPEGFSPQTVREECDAWSRSKNVKILPICPAERKREAQKAQAQPSDEATPRQVHPVLRGESSRQEEKAKKALNCIRIMAKNMSESMLLEMPDDEMITFAKTIEVCYAITKSVEGGPQKKPLDKRRSVPCVDVNMLAEPFSDFEDDNEMQPGPSSGFPDYD</sequence>